<reference evidence="2" key="1">
    <citation type="journal article" date="2023" name="PLoS Negl. Trop. Dis.">
        <title>A genome sequence for Biomphalaria pfeifferi, the major vector snail for the human-infecting parasite Schistosoma mansoni.</title>
        <authorList>
            <person name="Bu L."/>
            <person name="Lu L."/>
            <person name="Laidemitt M.R."/>
            <person name="Zhang S.M."/>
            <person name="Mutuku M."/>
            <person name="Mkoji G."/>
            <person name="Steinauer M."/>
            <person name="Loker E.S."/>
        </authorList>
    </citation>
    <scope>NUCLEOTIDE SEQUENCE</scope>
    <source>
        <strain evidence="2">KasaAsao</strain>
    </source>
</reference>
<protein>
    <submittedName>
        <fullName evidence="2">Uncharacterized protein</fullName>
    </submittedName>
</protein>
<dbReference type="AlphaFoldDB" id="A0AAD8BBW7"/>
<organism evidence="2 3">
    <name type="scientific">Biomphalaria pfeifferi</name>
    <name type="common">Bloodfluke planorb</name>
    <name type="synonym">Freshwater snail</name>
    <dbReference type="NCBI Taxonomy" id="112525"/>
    <lineage>
        <taxon>Eukaryota</taxon>
        <taxon>Metazoa</taxon>
        <taxon>Spiralia</taxon>
        <taxon>Lophotrochozoa</taxon>
        <taxon>Mollusca</taxon>
        <taxon>Gastropoda</taxon>
        <taxon>Heterobranchia</taxon>
        <taxon>Euthyneura</taxon>
        <taxon>Panpulmonata</taxon>
        <taxon>Hygrophila</taxon>
        <taxon>Lymnaeoidea</taxon>
        <taxon>Planorbidae</taxon>
        <taxon>Biomphalaria</taxon>
    </lineage>
</organism>
<evidence type="ECO:0000313" key="3">
    <source>
        <dbReference type="Proteomes" id="UP001233172"/>
    </source>
</evidence>
<proteinExistence type="predicted"/>
<evidence type="ECO:0000256" key="1">
    <source>
        <dbReference type="SAM" id="MobiDB-lite"/>
    </source>
</evidence>
<accession>A0AAD8BBW7</accession>
<feature type="non-terminal residue" evidence="2">
    <location>
        <position position="1"/>
    </location>
</feature>
<gene>
    <name evidence="2" type="ORF">Bpfe_018934</name>
</gene>
<feature type="compositionally biased region" description="Basic and acidic residues" evidence="1">
    <location>
        <begin position="35"/>
        <end position="59"/>
    </location>
</feature>
<reference evidence="2" key="2">
    <citation type="submission" date="2023-04" db="EMBL/GenBank/DDBJ databases">
        <authorList>
            <person name="Bu L."/>
            <person name="Lu L."/>
            <person name="Laidemitt M.R."/>
            <person name="Zhang S.M."/>
            <person name="Mutuku M."/>
            <person name="Mkoji G."/>
            <person name="Steinauer M."/>
            <person name="Loker E.S."/>
        </authorList>
    </citation>
    <scope>NUCLEOTIDE SEQUENCE</scope>
    <source>
        <strain evidence="2">KasaAsao</strain>
        <tissue evidence="2">Whole Snail</tissue>
    </source>
</reference>
<evidence type="ECO:0000313" key="2">
    <source>
        <dbReference type="EMBL" id="KAK0051719.1"/>
    </source>
</evidence>
<keyword evidence="3" id="KW-1185">Reference proteome</keyword>
<sequence length="78" mass="8812">DQLASQRLISFGCPRCSMRATDPRKSGYHLARWLQTEKNKSAEKGGEGAGRREGPESQRKSVFPINIYSSLYLQPRTL</sequence>
<name>A0AAD8BBW7_BIOPF</name>
<dbReference type="Proteomes" id="UP001233172">
    <property type="component" value="Unassembled WGS sequence"/>
</dbReference>
<dbReference type="EMBL" id="JASAOG010000101">
    <property type="protein sequence ID" value="KAK0051719.1"/>
    <property type="molecule type" value="Genomic_DNA"/>
</dbReference>
<feature type="region of interest" description="Disordered" evidence="1">
    <location>
        <begin position="35"/>
        <end position="60"/>
    </location>
</feature>
<comment type="caution">
    <text evidence="2">The sequence shown here is derived from an EMBL/GenBank/DDBJ whole genome shotgun (WGS) entry which is preliminary data.</text>
</comment>